<dbReference type="GO" id="GO:0046872">
    <property type="term" value="F:metal ion binding"/>
    <property type="evidence" value="ECO:0007669"/>
    <property type="project" value="UniProtKB-KW"/>
</dbReference>
<dbReference type="Proteomes" id="UP000294739">
    <property type="component" value="Unassembled WGS sequence"/>
</dbReference>
<dbReference type="Gene3D" id="3.40.720.10">
    <property type="entry name" value="Alkaline Phosphatase, subunit A"/>
    <property type="match status" value="1"/>
</dbReference>
<dbReference type="EMBL" id="SMKZ01000019">
    <property type="protein sequence ID" value="TDE09246.1"/>
    <property type="molecule type" value="Genomic_DNA"/>
</dbReference>
<feature type="domain" description="Sulfatase N-terminal" evidence="4">
    <location>
        <begin position="3"/>
        <end position="315"/>
    </location>
</feature>
<dbReference type="InterPro" id="IPR017850">
    <property type="entry name" value="Alkaline_phosphatase_core_sf"/>
</dbReference>
<evidence type="ECO:0000256" key="3">
    <source>
        <dbReference type="ARBA" id="ARBA00022801"/>
    </source>
</evidence>
<dbReference type="GO" id="GO:0005737">
    <property type="term" value="C:cytoplasm"/>
    <property type="evidence" value="ECO:0007669"/>
    <property type="project" value="TreeGrafter"/>
</dbReference>
<accession>A0A4R5D773</accession>
<evidence type="ECO:0000313" key="6">
    <source>
        <dbReference type="Proteomes" id="UP000294739"/>
    </source>
</evidence>
<name>A0A4R5D773_9ACTN</name>
<protein>
    <submittedName>
        <fullName evidence="5">DUF229 domain-containing protein</fullName>
    </submittedName>
</protein>
<dbReference type="AlphaFoldDB" id="A0A4R5D773"/>
<dbReference type="PROSITE" id="PS00523">
    <property type="entry name" value="SULFATASE_1"/>
    <property type="match status" value="1"/>
</dbReference>
<evidence type="ECO:0000256" key="1">
    <source>
        <dbReference type="ARBA" id="ARBA00008779"/>
    </source>
</evidence>
<gene>
    <name evidence="5" type="ORF">E1269_14560</name>
</gene>
<comment type="caution">
    <text evidence="5">The sequence shown here is derived from an EMBL/GenBank/DDBJ whole genome shotgun (WGS) entry which is preliminary data.</text>
</comment>
<reference evidence="5 6" key="1">
    <citation type="submission" date="2019-03" db="EMBL/GenBank/DDBJ databases">
        <title>Draft genome sequences of novel Actinobacteria.</title>
        <authorList>
            <person name="Sahin N."/>
            <person name="Ay H."/>
            <person name="Saygin H."/>
        </authorList>
    </citation>
    <scope>NUCLEOTIDE SEQUENCE [LARGE SCALE GENOMIC DNA]</scope>
    <source>
        <strain evidence="5 6">5K138</strain>
    </source>
</reference>
<proteinExistence type="inferred from homology"/>
<dbReference type="InterPro" id="IPR024607">
    <property type="entry name" value="Sulfatase_CS"/>
</dbReference>
<organism evidence="5 6">
    <name type="scientific">Jiangella asiatica</name>
    <dbReference type="NCBI Taxonomy" id="2530372"/>
    <lineage>
        <taxon>Bacteria</taxon>
        <taxon>Bacillati</taxon>
        <taxon>Actinomycetota</taxon>
        <taxon>Actinomycetes</taxon>
        <taxon>Jiangellales</taxon>
        <taxon>Jiangellaceae</taxon>
        <taxon>Jiangella</taxon>
    </lineage>
</organism>
<dbReference type="PANTHER" id="PTHR45953">
    <property type="entry name" value="IDURONATE 2-SULFATASE"/>
    <property type="match status" value="1"/>
</dbReference>
<dbReference type="InterPro" id="IPR000917">
    <property type="entry name" value="Sulfatase_N"/>
</dbReference>
<evidence type="ECO:0000313" key="5">
    <source>
        <dbReference type="EMBL" id="TDE09246.1"/>
    </source>
</evidence>
<dbReference type="GO" id="GO:0008484">
    <property type="term" value="F:sulfuric ester hydrolase activity"/>
    <property type="evidence" value="ECO:0007669"/>
    <property type="project" value="TreeGrafter"/>
</dbReference>
<keyword evidence="3" id="KW-0378">Hydrolase</keyword>
<dbReference type="InParanoid" id="A0A4R5D773"/>
<comment type="similarity">
    <text evidence="1">Belongs to the sulfatase family.</text>
</comment>
<sequence length="431" mass="48134">MRPNVVFILTDQQSADAMSCVGNDDLNTPAMDSLAQHGTVFRNAYCTQPLCSPSRASMLTGRVPHEMGVVGNEAGLTGALREQQLGRLFAGAGYDCAYGGKWHLPGYDLDGDLGYDHIIGFGDDELAARCADFLRAPRDRPFFLVASFDNPHNICEWARNEPLPWGGVAEVPTEQCPSLPANFAAAPDEPQLLRIVRARFPRQHPTDGWSDDLWRQYRHAYYRLCERVDTQIGMVLDALRESGHVEDTVVVLSSDHGDGMGAHHWNQKWALYEEAVRVPFIVSWKGVTRPGHVDTDTLVSSGLDLLPTLCDYAGIEPPDGLRGHSVRPAAEGREHDGPAYVVTETSWDPAVLPHSRGRMLRTARYKYVLYSWGQHREQLFDLHDDPGEMVNLVRDASHRDVLDEHRKLLAAWCDQTGDDFLDVRQRGEANV</sequence>
<keyword evidence="2" id="KW-0479">Metal-binding</keyword>
<evidence type="ECO:0000259" key="4">
    <source>
        <dbReference type="Pfam" id="PF00884"/>
    </source>
</evidence>
<dbReference type="OrthoDB" id="9777306at2"/>
<dbReference type="SUPFAM" id="SSF53649">
    <property type="entry name" value="Alkaline phosphatase-like"/>
    <property type="match status" value="1"/>
</dbReference>
<dbReference type="PANTHER" id="PTHR45953:SF1">
    <property type="entry name" value="IDURONATE 2-SULFATASE"/>
    <property type="match status" value="1"/>
</dbReference>
<dbReference type="Pfam" id="PF00884">
    <property type="entry name" value="Sulfatase"/>
    <property type="match status" value="1"/>
</dbReference>
<keyword evidence="6" id="KW-1185">Reference proteome</keyword>
<dbReference type="RefSeq" id="WP_131895697.1">
    <property type="nucleotide sequence ID" value="NZ_SMKZ01000019.1"/>
</dbReference>
<evidence type="ECO:0000256" key="2">
    <source>
        <dbReference type="ARBA" id="ARBA00022723"/>
    </source>
</evidence>